<dbReference type="Gene3D" id="3.40.50.720">
    <property type="entry name" value="NAD(P)-binding Rossmann-like Domain"/>
    <property type="match status" value="1"/>
</dbReference>
<dbReference type="SUPFAM" id="SSF51735">
    <property type="entry name" value="NAD(P)-binding Rossmann-fold domains"/>
    <property type="match status" value="1"/>
</dbReference>
<evidence type="ECO:0000313" key="5">
    <source>
        <dbReference type="Proteomes" id="UP000277212"/>
    </source>
</evidence>
<organism evidence="4 5">
    <name type="scientific">Fusarium kuroshium</name>
    <dbReference type="NCBI Taxonomy" id="2010991"/>
    <lineage>
        <taxon>Eukaryota</taxon>
        <taxon>Fungi</taxon>
        <taxon>Dikarya</taxon>
        <taxon>Ascomycota</taxon>
        <taxon>Pezizomycotina</taxon>
        <taxon>Sordariomycetes</taxon>
        <taxon>Hypocreomycetidae</taxon>
        <taxon>Hypocreales</taxon>
        <taxon>Nectriaceae</taxon>
        <taxon>Fusarium</taxon>
        <taxon>Fusarium solani species complex</taxon>
    </lineage>
</organism>
<accession>A0A3M2RAD7</accession>
<evidence type="ECO:0000256" key="1">
    <source>
        <dbReference type="ARBA" id="ARBA00006484"/>
    </source>
</evidence>
<proteinExistence type="inferred from homology"/>
<comment type="caution">
    <text evidence="4">The sequence shown here is derived from an EMBL/GenBank/DDBJ whole genome shotgun (WGS) entry which is preliminary data.</text>
</comment>
<dbReference type="GO" id="GO:0016491">
    <property type="term" value="F:oxidoreductase activity"/>
    <property type="evidence" value="ECO:0007669"/>
    <property type="project" value="UniProtKB-KW"/>
</dbReference>
<dbReference type="STRING" id="2010991.A0A3M2RAD7"/>
<comment type="similarity">
    <text evidence="1">Belongs to the short-chain dehydrogenases/reductases (SDR) family.</text>
</comment>
<dbReference type="Proteomes" id="UP000277212">
    <property type="component" value="Unassembled WGS sequence"/>
</dbReference>
<dbReference type="AlphaFoldDB" id="A0A3M2RAD7"/>
<dbReference type="PROSITE" id="PS00061">
    <property type="entry name" value="ADH_SHORT"/>
    <property type="match status" value="1"/>
</dbReference>
<sequence>MTTEDRDITALIRQSPPIDVSKPYDPATLKGKTILITGGANGFGAHMVRKWASHGAHIVIGDVADAAGEDLVAAMRASYPDSTFAFQHCDVTDWESQVSLFETAVRVSPHGGIDIVVPNAGIILPGHSMKFEAPILKDGRIPKPNMATFDVNIVGATYTTHLAFYWLPKNELSEGRDRCLLLIGSLASLCPFPGQCYYTMSKHAILGLFRTLRATSWRQGIRVNMIAPYYTSKSNMLKPEVEAMFLSGTAGGAEIEDVIDAATRLVSDEAVKGRALCVGPKLRTVDVKVVEDEDELMVVGEVEGDGKGRAVWECYAEDYSNADAFVKRFVLLLNAAEKVKGWFGILSDIWGIFRRK</sequence>
<evidence type="ECO:0000313" key="4">
    <source>
        <dbReference type="EMBL" id="RMJ02256.1"/>
    </source>
</evidence>
<dbReference type="PRINTS" id="PR00081">
    <property type="entry name" value="GDHRDH"/>
</dbReference>
<keyword evidence="5" id="KW-1185">Reference proteome</keyword>
<reference evidence="4 5" key="1">
    <citation type="submission" date="2017-06" db="EMBL/GenBank/DDBJ databases">
        <title>Comparative genomic analysis of Ambrosia Fusariam Clade fungi.</title>
        <authorList>
            <person name="Stajich J.E."/>
            <person name="Carrillo J."/>
            <person name="Kijimoto T."/>
            <person name="Eskalen A."/>
            <person name="O'Donnell K."/>
            <person name="Kasson M."/>
        </authorList>
    </citation>
    <scope>NUCLEOTIDE SEQUENCE [LARGE SCALE GENOMIC DNA]</scope>
    <source>
        <strain evidence="4">UCR3666</strain>
    </source>
</reference>
<keyword evidence="3" id="KW-0560">Oxidoreductase</keyword>
<evidence type="ECO:0008006" key="6">
    <source>
        <dbReference type="Google" id="ProtNLM"/>
    </source>
</evidence>
<keyword evidence="2" id="KW-0521">NADP</keyword>
<dbReference type="OrthoDB" id="498125at2759"/>
<dbReference type="PANTHER" id="PTHR43180:SF16">
    <property type="entry name" value="BACILYSIN BIOSYNTHESIS OXIDOREDUCTASE BACC"/>
    <property type="match status" value="1"/>
</dbReference>
<dbReference type="InterPro" id="IPR002347">
    <property type="entry name" value="SDR_fam"/>
</dbReference>
<name>A0A3M2RAD7_9HYPO</name>
<evidence type="ECO:0000256" key="3">
    <source>
        <dbReference type="ARBA" id="ARBA00023002"/>
    </source>
</evidence>
<dbReference type="InterPro" id="IPR020904">
    <property type="entry name" value="Sc_DH/Rdtase_CS"/>
</dbReference>
<dbReference type="PANTHER" id="PTHR43180">
    <property type="entry name" value="3-OXOACYL-(ACYL-CARRIER-PROTEIN) REDUCTASE (AFU_ORTHOLOGUE AFUA_6G11210)"/>
    <property type="match status" value="1"/>
</dbReference>
<gene>
    <name evidence="4" type="ORF">CDV36_015476</name>
</gene>
<protein>
    <recommendedName>
        <fullName evidence="6">5'-hydroxyaverantin dehydrogenase</fullName>
    </recommendedName>
</protein>
<dbReference type="Pfam" id="PF00106">
    <property type="entry name" value="adh_short"/>
    <property type="match status" value="1"/>
</dbReference>
<evidence type="ECO:0000256" key="2">
    <source>
        <dbReference type="ARBA" id="ARBA00022857"/>
    </source>
</evidence>
<dbReference type="InterPro" id="IPR036291">
    <property type="entry name" value="NAD(P)-bd_dom_sf"/>
</dbReference>
<dbReference type="EMBL" id="NKUJ01000591">
    <property type="protein sequence ID" value="RMJ02256.1"/>
    <property type="molecule type" value="Genomic_DNA"/>
</dbReference>